<protein>
    <submittedName>
        <fullName evidence="1">Uncharacterized protein</fullName>
    </submittedName>
</protein>
<organism evidence="1">
    <name type="scientific">uncultured bacterium B19D1_C12D4_E9D6</name>
    <dbReference type="NCBI Taxonomy" id="1329637"/>
    <lineage>
        <taxon>Bacteria</taxon>
        <taxon>environmental samples</taxon>
    </lineage>
</organism>
<name>S4W910_9BACT</name>
<sequence>MAITITAFALLPCQSLFLAIAGPGVVFRGHQNWQSISAW</sequence>
<dbReference type="EMBL" id="KC810034">
    <property type="protein sequence ID" value="AGO87490.1"/>
    <property type="molecule type" value="Genomic_DNA"/>
</dbReference>
<dbReference type="AlphaFoldDB" id="S4W910"/>
<evidence type="ECO:0000313" key="1">
    <source>
        <dbReference type="EMBL" id="AGO87490.1"/>
    </source>
</evidence>
<accession>S4W910</accession>
<proteinExistence type="predicted"/>
<reference evidence="1" key="1">
    <citation type="submission" date="2013-03" db="EMBL/GenBank/DDBJ databases">
        <authorList>
            <person name="Ballestriero F."/>
        </authorList>
    </citation>
    <scope>NUCLEOTIDE SEQUENCE</scope>
</reference>